<sequence length="109" mass="12039">MSVVDPAVNPRQQMFMRDDRLVERQPGRPRRDRVGRCRRQGRGYGAGMTTGWALVTGATSGLGLAFARRLAADGHDVVLVARDVERLEAVAHEPAHRAPPRRRACCPPT</sequence>
<feature type="region of interest" description="Disordered" evidence="3">
    <location>
        <begin position="22"/>
        <end position="42"/>
    </location>
</feature>
<dbReference type="SUPFAM" id="SSF51735">
    <property type="entry name" value="NAD(P)-binding Rossmann-fold domains"/>
    <property type="match status" value="1"/>
</dbReference>
<dbReference type="InterPro" id="IPR002347">
    <property type="entry name" value="SDR_fam"/>
</dbReference>
<dbReference type="Pfam" id="PF00106">
    <property type="entry name" value="adh_short"/>
    <property type="match status" value="1"/>
</dbReference>
<name>A0ABQ6JGJ8_9ACTN</name>
<organism evidence="4 5">
    <name type="scientific">Angustibacter aerolatus</name>
    <dbReference type="NCBI Taxonomy" id="1162965"/>
    <lineage>
        <taxon>Bacteria</taxon>
        <taxon>Bacillati</taxon>
        <taxon>Actinomycetota</taxon>
        <taxon>Actinomycetes</taxon>
        <taxon>Kineosporiales</taxon>
        <taxon>Kineosporiaceae</taxon>
    </lineage>
</organism>
<keyword evidence="2" id="KW-0560">Oxidoreductase</keyword>
<dbReference type="InterPro" id="IPR036291">
    <property type="entry name" value="NAD(P)-bd_dom_sf"/>
</dbReference>
<dbReference type="CDD" id="cd05233">
    <property type="entry name" value="SDR_c"/>
    <property type="match status" value="1"/>
</dbReference>
<feature type="compositionally biased region" description="Basic residues" evidence="3">
    <location>
        <begin position="27"/>
        <end position="41"/>
    </location>
</feature>
<evidence type="ECO:0000256" key="1">
    <source>
        <dbReference type="ARBA" id="ARBA00006484"/>
    </source>
</evidence>
<evidence type="ECO:0000256" key="2">
    <source>
        <dbReference type="ARBA" id="ARBA00023002"/>
    </source>
</evidence>
<proteinExistence type="inferred from homology"/>
<dbReference type="PANTHER" id="PTHR43086">
    <property type="entry name" value="VERY-LONG-CHAIN 3-OXOOACYL-COA REDUCTASE"/>
    <property type="match status" value="1"/>
</dbReference>
<comment type="caution">
    <text evidence="4">The sequence shown here is derived from an EMBL/GenBank/DDBJ whole genome shotgun (WGS) entry which is preliminary data.</text>
</comment>
<protein>
    <recommendedName>
        <fullName evidence="6">SDR family NAD(P)-dependent oxidoreductase</fullName>
    </recommendedName>
</protein>
<keyword evidence="5" id="KW-1185">Reference proteome</keyword>
<comment type="similarity">
    <text evidence="1">Belongs to the short-chain dehydrogenases/reductases (SDR) family.</text>
</comment>
<dbReference type="Gene3D" id="3.40.50.720">
    <property type="entry name" value="NAD(P)-binding Rossmann-like Domain"/>
    <property type="match status" value="1"/>
</dbReference>
<gene>
    <name evidence="4" type="ORF">GCM10025868_25580</name>
</gene>
<dbReference type="PANTHER" id="PTHR43086:SF3">
    <property type="entry name" value="NADP-DEPENDENT 3-HYDROXY ACID DEHYDROGENASE YDFG"/>
    <property type="match status" value="1"/>
</dbReference>
<evidence type="ECO:0000313" key="5">
    <source>
        <dbReference type="Proteomes" id="UP001157017"/>
    </source>
</evidence>
<evidence type="ECO:0000256" key="3">
    <source>
        <dbReference type="SAM" id="MobiDB-lite"/>
    </source>
</evidence>
<accession>A0ABQ6JGJ8</accession>
<reference evidence="5" key="1">
    <citation type="journal article" date="2019" name="Int. J. Syst. Evol. Microbiol.">
        <title>The Global Catalogue of Microorganisms (GCM) 10K type strain sequencing project: providing services to taxonomists for standard genome sequencing and annotation.</title>
        <authorList>
            <consortium name="The Broad Institute Genomics Platform"/>
            <consortium name="The Broad Institute Genome Sequencing Center for Infectious Disease"/>
            <person name="Wu L."/>
            <person name="Ma J."/>
        </authorList>
    </citation>
    <scope>NUCLEOTIDE SEQUENCE [LARGE SCALE GENOMIC DNA]</scope>
    <source>
        <strain evidence="5">NBRC 108730</strain>
    </source>
</reference>
<dbReference type="Proteomes" id="UP001157017">
    <property type="component" value="Unassembled WGS sequence"/>
</dbReference>
<evidence type="ECO:0008006" key="6">
    <source>
        <dbReference type="Google" id="ProtNLM"/>
    </source>
</evidence>
<evidence type="ECO:0000313" key="4">
    <source>
        <dbReference type="EMBL" id="GMA87308.1"/>
    </source>
</evidence>
<dbReference type="EMBL" id="BSUZ01000001">
    <property type="protein sequence ID" value="GMA87308.1"/>
    <property type="molecule type" value="Genomic_DNA"/>
</dbReference>